<sequence length="229" mass="26442">MTDHKTILKNFVSSFKKWLLENYSPQEIHDLQIDDASYPEWKRIEEYFSTLLAAKQINQLDDEDLAHLLYLIARHWDIGRMIAWLSHAPALSNIGDLSAGDFMILARAVSKLSQAEYNDAKYQFAACFEKKFDTLAPEIEHILLDLYHSNDEYTRRISLLALAKLGYPAIRVLLKQSWETVEEQYHKIGCLQAIDEYVKDPALLDEYLILAEAETGDELKKYVVGLSNK</sequence>
<dbReference type="RefSeq" id="WP_079473060.1">
    <property type="nucleotide sequence ID" value="NZ_FUZZ01000005.1"/>
</dbReference>
<proteinExistence type="predicted"/>
<reference evidence="1 2" key="1">
    <citation type="submission" date="2017-02" db="EMBL/GenBank/DDBJ databases">
        <authorList>
            <person name="Peterson S.W."/>
        </authorList>
    </citation>
    <scope>NUCLEOTIDE SEQUENCE [LARGE SCALE GENOMIC DNA]</scope>
    <source>
        <strain evidence="1 2">DSM 18108</strain>
    </source>
</reference>
<dbReference type="Proteomes" id="UP000190166">
    <property type="component" value="Unassembled WGS sequence"/>
</dbReference>
<accession>A0A1T5PB28</accession>
<gene>
    <name evidence="1" type="ORF">SAMN05660461_5817</name>
</gene>
<name>A0A1T5PB28_9BACT</name>
<evidence type="ECO:0000313" key="2">
    <source>
        <dbReference type="Proteomes" id="UP000190166"/>
    </source>
</evidence>
<organism evidence="1 2">
    <name type="scientific">Chitinophaga ginsengisegetis</name>
    <dbReference type="NCBI Taxonomy" id="393003"/>
    <lineage>
        <taxon>Bacteria</taxon>
        <taxon>Pseudomonadati</taxon>
        <taxon>Bacteroidota</taxon>
        <taxon>Chitinophagia</taxon>
        <taxon>Chitinophagales</taxon>
        <taxon>Chitinophagaceae</taxon>
        <taxon>Chitinophaga</taxon>
    </lineage>
</organism>
<evidence type="ECO:0000313" key="1">
    <source>
        <dbReference type="EMBL" id="SKD09921.1"/>
    </source>
</evidence>
<protein>
    <recommendedName>
        <fullName evidence="3">HEAT repeat-containing protein</fullName>
    </recommendedName>
</protein>
<dbReference type="AlphaFoldDB" id="A0A1T5PB28"/>
<dbReference type="EMBL" id="FUZZ01000005">
    <property type="protein sequence ID" value="SKD09921.1"/>
    <property type="molecule type" value="Genomic_DNA"/>
</dbReference>
<keyword evidence="2" id="KW-1185">Reference proteome</keyword>
<evidence type="ECO:0008006" key="3">
    <source>
        <dbReference type="Google" id="ProtNLM"/>
    </source>
</evidence>
<dbReference type="STRING" id="393003.SAMN05660461_5817"/>